<dbReference type="GO" id="GO:0016567">
    <property type="term" value="P:protein ubiquitination"/>
    <property type="evidence" value="ECO:0007669"/>
    <property type="project" value="TreeGrafter"/>
</dbReference>
<dbReference type="SUPFAM" id="SSF48452">
    <property type="entry name" value="TPR-like"/>
    <property type="match status" value="2"/>
</dbReference>
<protein>
    <submittedName>
        <fullName evidence="2">Uncharacterized protein</fullName>
    </submittedName>
</protein>
<dbReference type="InterPro" id="IPR011990">
    <property type="entry name" value="TPR-like_helical_dom_sf"/>
</dbReference>
<reference evidence="3" key="1">
    <citation type="submission" date="2016-05" db="EMBL/GenBank/DDBJ databases">
        <authorList>
            <person name="Naeem Raeece"/>
        </authorList>
    </citation>
    <scope>NUCLEOTIDE SEQUENCE [LARGE SCALE GENOMIC DNA]</scope>
</reference>
<dbReference type="PANTHER" id="PTHR12558">
    <property type="entry name" value="CELL DIVISION CYCLE 16,23,27"/>
    <property type="match status" value="1"/>
</dbReference>
<evidence type="ECO:0000256" key="1">
    <source>
        <dbReference type="ARBA" id="ARBA00022803"/>
    </source>
</evidence>
<dbReference type="GO" id="GO:0051301">
    <property type="term" value="P:cell division"/>
    <property type="evidence" value="ECO:0007669"/>
    <property type="project" value="TreeGrafter"/>
</dbReference>
<dbReference type="GO" id="GO:0005680">
    <property type="term" value="C:anaphase-promoting complex"/>
    <property type="evidence" value="ECO:0007669"/>
    <property type="project" value="TreeGrafter"/>
</dbReference>
<dbReference type="Gene3D" id="1.25.40.10">
    <property type="entry name" value="Tetratricopeptide repeat domain"/>
    <property type="match status" value="2"/>
</dbReference>
<organism evidence="2 3">
    <name type="scientific">Plasmodium ovale curtisi</name>
    <dbReference type="NCBI Taxonomy" id="864141"/>
    <lineage>
        <taxon>Eukaryota</taxon>
        <taxon>Sar</taxon>
        <taxon>Alveolata</taxon>
        <taxon>Apicomplexa</taxon>
        <taxon>Aconoidasida</taxon>
        <taxon>Haemosporida</taxon>
        <taxon>Plasmodiidae</taxon>
        <taxon>Plasmodium</taxon>
        <taxon>Plasmodium (Plasmodium)</taxon>
    </lineage>
</organism>
<gene>
    <name evidence="2" type="ORF">POVCU2_0044730</name>
</gene>
<dbReference type="Gene3D" id="2.10.25.10">
    <property type="entry name" value="Laminin"/>
    <property type="match status" value="1"/>
</dbReference>
<evidence type="ECO:0000313" key="2">
    <source>
        <dbReference type="EMBL" id="SBS87827.1"/>
    </source>
</evidence>
<dbReference type="SMART" id="SM00028">
    <property type="entry name" value="TPR"/>
    <property type="match status" value="5"/>
</dbReference>
<dbReference type="Proteomes" id="UP000078560">
    <property type="component" value="Unassembled WGS sequence"/>
</dbReference>
<keyword evidence="1" id="KW-0802">TPR repeat</keyword>
<name>A0A1A8W813_PLAOA</name>
<dbReference type="GO" id="GO:0045842">
    <property type="term" value="P:positive regulation of mitotic metaphase/anaphase transition"/>
    <property type="evidence" value="ECO:0007669"/>
    <property type="project" value="TreeGrafter"/>
</dbReference>
<dbReference type="GO" id="GO:0031145">
    <property type="term" value="P:anaphase-promoting complex-dependent catabolic process"/>
    <property type="evidence" value="ECO:0007669"/>
    <property type="project" value="TreeGrafter"/>
</dbReference>
<accession>A0A1A8W813</accession>
<proteinExistence type="predicted"/>
<sequence length="1665" mass="198165">MVENSANVFTKTADKGANIWSTHKFERIMMKELRSCSTISAGAKRKFDETGLGKASHLANKNGVDAKNGLNKDKRRSISLSNDFVSVNSFSKYGDSFKLVSNDVSKENISQPNERCEYNHEEVDRQMIRLTGEIPKNNKNKNGNIFHLERFKNLMFKKSLLYKIRCLGHNSTWLLELSKGKGKKFSLSGSSTLFTKLFYFYQKIIKLFYKKRYKEAYLMLNRLSTDYCCSIEERNILCDNFFQRKRYNLRNLIRLPIIPQKSVLGEKINFKMSKRGNYFFKKKTQDESHLSVRKKVNTPFSILMGKQNEMMRKRIVKKGQNRKYNGEEKEKNRNMLIHCKFFRYESYVNFACNQFLQRDDFILNGCCMWSNEKKKKKRFPCRCINKKMERNNKTCEDLLLSKSKKTNDMRGRKVPYSRGLKHEVGTDTPFREEKYVGKDTPEVEKMKKTGGNTNSNEKKKFQEEKKYKFKVNSRLIIFLKMLCLYMYCNFSCQKWLHKKVHNVLPPNDILKLDYNKGADNSIRLNIENAIREEVLLYIVRYLNRVKKQIKFDTYLYLLLSTVYYDLKKFNKSFLCARKSIKRDYFNYISWMHFNRLAVVEVVTQGGRSRGRKGNGEFYHYSEKRNSKRRYMRTEKISKKEENVPRRKAFRENSKKISTLCSQIFENHFFLYRKRECTDVVANYGKYIHLNPLQNLNQSFFFKKRYFVSSIFSRDRKEEWRGDKRRLTLFEKYKIYTKKYKFRNNIMTLFGFAHFCSLNRALYKDAIKVYEYLGKIFRNNMYVSGELAKLYYYRGQVNKSAKCFSRIKQICNRNRILKKETMDKCRICYVEKKKKSVSYPNNRKVATDGEHSPHNHHLYCREWIENANENVYKKVKTMWVPKYFTNKFVYFEILVNIFFLKKDFHSIFLLVHNYQKEGKIPKGRRSKRRRHNDESCCYALGKYFSLGKNYKKAIFYFKKAIRKNQFHLFSYLGLAQEYTTLGNLNSAVFILIKVITLYFNNPNAWFSLAKCLEYEGNYLFSIFSYKNAIYLEDNKIFYFFLANLYLKKEDMKNYIETLKDGWTAKKNETVFLSHLVHTHLVQLKKEKKELLIIYNEKNENNILDLSKNIKKELYYYRKKNDCYKWCVRYLTYSFRKWKKEEKFSSFSKHTTRVSQRHILHDRRKLPPRLEDGYQVELENGKFLSRNVNHILNFGSTYEKSTSYFYFIHRLKNASSTLYDAIYYLANYFFFNKKFQNAARMYGLDGPIGGTSEKEATERRKQYEKCSPSILLCAGEANGLRAEVFAKKCVNALLIKKVRKKLAIMGYRFCKIEITTRRENVPLQKGVNNFSLHAYTLEERKSNCLNGENNRTHQLLQQRTYKEKENGEKNYCFVMEKKNGKKEITSLILGNNKEENVLPDEENLSRIERSCQLCDDGKRSLCGDDIHGNTVLDNICNDYACYDNFSLFSHGMAKKEKKTSMNKVKWNFENFRRVLSHYFSVWLLHNYEKKEKWDKNYVTQNEKKRREIIFDKCVHPKVKRRVTHRNIWDIHTIKLFFTNAVVKKIPNMGRKIRIMNDECTLDCGKGKCKKVSGIEYCICEPGYSVNINNNFKCDEHCRVNNGGCDMEAECIPVKPEDEVKNGVIKGVGVLCKCKNGDTKYRGYYCSSSDFMNYTMLSIVLLLLYVYN</sequence>
<dbReference type="EMBL" id="FLQU01000601">
    <property type="protein sequence ID" value="SBS87827.1"/>
    <property type="molecule type" value="Genomic_DNA"/>
</dbReference>
<dbReference type="PANTHER" id="PTHR12558:SF10">
    <property type="entry name" value="CELL DIVISION CYCLE PROTEIN 23 HOMOLOG"/>
    <property type="match status" value="1"/>
</dbReference>
<evidence type="ECO:0000313" key="3">
    <source>
        <dbReference type="Proteomes" id="UP000078560"/>
    </source>
</evidence>
<dbReference type="InterPro" id="IPR019734">
    <property type="entry name" value="TPR_rpt"/>
</dbReference>